<dbReference type="InterPro" id="IPR012340">
    <property type="entry name" value="NA-bd_OB-fold"/>
</dbReference>
<comment type="subunit">
    <text evidence="2">Homotetramer.</text>
</comment>
<dbReference type="KEGG" id="sus:Acid_7654"/>
<reference evidence="4" key="1">
    <citation type="submission" date="2006-10" db="EMBL/GenBank/DDBJ databases">
        <title>Complete sequence of Solibacter usitatus Ellin6076.</title>
        <authorList>
            <consortium name="US DOE Joint Genome Institute"/>
            <person name="Copeland A."/>
            <person name="Lucas S."/>
            <person name="Lapidus A."/>
            <person name="Barry K."/>
            <person name="Detter J.C."/>
            <person name="Glavina del Rio T."/>
            <person name="Hammon N."/>
            <person name="Israni S."/>
            <person name="Dalin E."/>
            <person name="Tice H."/>
            <person name="Pitluck S."/>
            <person name="Thompson L.S."/>
            <person name="Brettin T."/>
            <person name="Bruce D."/>
            <person name="Han C."/>
            <person name="Tapia R."/>
            <person name="Gilna P."/>
            <person name="Schmutz J."/>
            <person name="Larimer F."/>
            <person name="Land M."/>
            <person name="Hauser L."/>
            <person name="Kyrpides N."/>
            <person name="Mikhailova N."/>
            <person name="Janssen P.H."/>
            <person name="Kuske C.R."/>
            <person name="Richardson P."/>
        </authorList>
    </citation>
    <scope>NUCLEOTIDE SEQUENCE</scope>
    <source>
        <strain evidence="4">Ellin6076</strain>
    </source>
</reference>
<gene>
    <name evidence="4" type="ordered locus">Acid_7654</name>
</gene>
<dbReference type="EMBL" id="CP000473">
    <property type="protein sequence ID" value="ABJ88554.1"/>
    <property type="molecule type" value="Genomic_DNA"/>
</dbReference>
<evidence type="ECO:0000313" key="4">
    <source>
        <dbReference type="EMBL" id="ABJ88554.1"/>
    </source>
</evidence>
<accession>Q01P66</accession>
<dbReference type="CDD" id="cd04496">
    <property type="entry name" value="SSB_OBF"/>
    <property type="match status" value="1"/>
</dbReference>
<sequence length="129" mass="14575">MYLNRITLIGFIGSDAERKAANTTKIAIFSLATKTSWKNDAGSWESRTEWHRCVAFGKLADFAGTLSKGAHVAVEGELRSHEYQRELAVGTQKTNITQRVWEVRVDSVLKLDRAAKRETSEENHEEVPR</sequence>
<dbReference type="Gene3D" id="2.40.50.140">
    <property type="entry name" value="Nucleic acid-binding proteins"/>
    <property type="match status" value="1"/>
</dbReference>
<protein>
    <recommendedName>
        <fullName evidence="2 3">Single-stranded DNA-binding protein</fullName>
        <shortName evidence="2">SSB</shortName>
    </recommendedName>
</protein>
<dbReference type="SUPFAM" id="SSF50249">
    <property type="entry name" value="Nucleic acid-binding proteins"/>
    <property type="match status" value="1"/>
</dbReference>
<name>Q01P66_SOLUE</name>
<dbReference type="PROSITE" id="PS50935">
    <property type="entry name" value="SSB"/>
    <property type="match status" value="1"/>
</dbReference>
<keyword evidence="1 2" id="KW-0238">DNA-binding</keyword>
<dbReference type="STRING" id="234267.Acid_7654"/>
<dbReference type="HOGENOM" id="CLU_078758_2_3_0"/>
<evidence type="ECO:0000256" key="2">
    <source>
        <dbReference type="HAMAP-Rule" id="MF_00984"/>
    </source>
</evidence>
<dbReference type="InterPro" id="IPR011344">
    <property type="entry name" value="ssDNA-bd"/>
</dbReference>
<proteinExistence type="inferred from homology"/>
<dbReference type="PIRSF" id="PIRSF002070">
    <property type="entry name" value="SSB"/>
    <property type="match status" value="1"/>
</dbReference>
<dbReference type="HAMAP" id="MF_00984">
    <property type="entry name" value="SSB"/>
    <property type="match status" value="1"/>
</dbReference>
<dbReference type="Pfam" id="PF00436">
    <property type="entry name" value="SSB"/>
    <property type="match status" value="1"/>
</dbReference>
<dbReference type="eggNOG" id="COG0629">
    <property type="taxonomic scope" value="Bacteria"/>
</dbReference>
<evidence type="ECO:0000256" key="3">
    <source>
        <dbReference type="PIRNR" id="PIRNR002070"/>
    </source>
</evidence>
<comment type="caution">
    <text evidence="2">Lacks conserved residue(s) required for the propagation of feature annotation.</text>
</comment>
<dbReference type="OrthoDB" id="9809878at2"/>
<dbReference type="InParanoid" id="Q01P66"/>
<dbReference type="PANTHER" id="PTHR10302:SF0">
    <property type="entry name" value="SINGLE-STRANDED DNA-BINDING PROTEIN, MITOCHONDRIAL"/>
    <property type="match status" value="1"/>
</dbReference>
<dbReference type="AlphaFoldDB" id="Q01P66"/>
<dbReference type="GO" id="GO:0003697">
    <property type="term" value="F:single-stranded DNA binding"/>
    <property type="evidence" value="ECO:0007669"/>
    <property type="project" value="UniProtKB-UniRule"/>
</dbReference>
<dbReference type="GO" id="GO:0009295">
    <property type="term" value="C:nucleoid"/>
    <property type="evidence" value="ECO:0007669"/>
    <property type="project" value="TreeGrafter"/>
</dbReference>
<dbReference type="GO" id="GO:0006260">
    <property type="term" value="P:DNA replication"/>
    <property type="evidence" value="ECO:0007669"/>
    <property type="project" value="InterPro"/>
</dbReference>
<dbReference type="NCBIfam" id="TIGR00621">
    <property type="entry name" value="ssb"/>
    <property type="match status" value="1"/>
</dbReference>
<dbReference type="PANTHER" id="PTHR10302">
    <property type="entry name" value="SINGLE-STRANDED DNA-BINDING PROTEIN"/>
    <property type="match status" value="1"/>
</dbReference>
<dbReference type="InterPro" id="IPR000424">
    <property type="entry name" value="Primosome_PriB/ssb"/>
</dbReference>
<organism evidence="4">
    <name type="scientific">Solibacter usitatus (strain Ellin6076)</name>
    <dbReference type="NCBI Taxonomy" id="234267"/>
    <lineage>
        <taxon>Bacteria</taxon>
        <taxon>Pseudomonadati</taxon>
        <taxon>Acidobacteriota</taxon>
        <taxon>Terriglobia</taxon>
        <taxon>Bryobacterales</taxon>
        <taxon>Solibacteraceae</taxon>
        <taxon>Candidatus Solibacter</taxon>
    </lineage>
</organism>
<evidence type="ECO:0000256" key="1">
    <source>
        <dbReference type="ARBA" id="ARBA00023125"/>
    </source>
</evidence>